<protein>
    <submittedName>
        <fullName evidence="4">DUF642 domain-containing protein</fullName>
    </submittedName>
</protein>
<reference evidence="4 5" key="1">
    <citation type="journal article" date="2020" name="Arch. Microbiol.">
        <title>Bradyrhizobium campsiandrae sp. nov., a nitrogen-fixing bacterial strain isolated from a native leguminous tree from the Amazon adapted to flooded conditions.</title>
        <authorList>
            <person name="Cabral Michel D."/>
            <person name="Martins da Costa E."/>
            <person name="Azarias Guimaraes A."/>
            <person name="Soares de Carvalho T."/>
            <person name="Santos de Castro Caputo P."/>
            <person name="Willems A."/>
            <person name="de Souza Moreira F.M."/>
        </authorList>
    </citation>
    <scope>NUCLEOTIDE SEQUENCE [LARGE SCALE GENOMIC DNA]</scope>
    <source>
        <strain evidence="5">INPA 384B</strain>
    </source>
</reference>
<dbReference type="InterPro" id="IPR006946">
    <property type="entry name" value="DGR2-like_dom"/>
</dbReference>
<keyword evidence="5" id="KW-1185">Reference proteome</keyword>
<evidence type="ECO:0000313" key="4">
    <source>
        <dbReference type="EMBL" id="MBC9982409.1"/>
    </source>
</evidence>
<sequence>MVVAASTLGAGVAHANLLVDGGFDNPTINPIPFGFYTNYGPANSDPHYGGTSFDSAWQITRGNVDLVQQAGGWPAPPVSQPYYLDLNGNTAGTIAQSFATVIGQRYALTFSYSNNPGGSPNPDRASVAAGSLSTTIQHYGATTSNLNWTQFSGVFTATSTSTTLSFSQIDDCCNGGILLDSVNVSAVPEPATWMMMILGFFGLGFAGYRRRSDFSFRAV</sequence>
<accession>A0ABR7UG02</accession>
<proteinExistence type="predicted"/>
<comment type="caution">
    <text evidence="4">The sequence shown here is derived from an EMBL/GenBank/DDBJ whole genome shotgun (WGS) entry which is preliminary data.</text>
</comment>
<dbReference type="Gene3D" id="2.60.120.260">
    <property type="entry name" value="Galactose-binding domain-like"/>
    <property type="match status" value="1"/>
</dbReference>
<feature type="domain" description="Ice-binding protein C-terminal" evidence="3">
    <location>
        <begin position="186"/>
        <end position="210"/>
    </location>
</feature>
<feature type="transmembrane region" description="Helical" evidence="1">
    <location>
        <begin position="191"/>
        <end position="208"/>
    </location>
</feature>
<dbReference type="Pfam" id="PF07589">
    <property type="entry name" value="PEP-CTERM"/>
    <property type="match status" value="1"/>
</dbReference>
<gene>
    <name evidence="4" type="ORF">HA482_29815</name>
</gene>
<dbReference type="Proteomes" id="UP000639516">
    <property type="component" value="Unassembled WGS sequence"/>
</dbReference>
<dbReference type="InterPro" id="IPR013424">
    <property type="entry name" value="Ice-binding_C"/>
</dbReference>
<dbReference type="NCBIfam" id="TIGR02595">
    <property type="entry name" value="PEP_CTERM"/>
    <property type="match status" value="1"/>
</dbReference>
<dbReference type="Pfam" id="PF04862">
    <property type="entry name" value="DUF642"/>
    <property type="match status" value="1"/>
</dbReference>
<dbReference type="RefSeq" id="WP_188099886.1">
    <property type="nucleotide sequence ID" value="NZ_JAANIH010000015.1"/>
</dbReference>
<evidence type="ECO:0000259" key="3">
    <source>
        <dbReference type="Pfam" id="PF07589"/>
    </source>
</evidence>
<organism evidence="4 5">
    <name type="scientific">Bradyrhizobium campsiandrae</name>
    <dbReference type="NCBI Taxonomy" id="1729892"/>
    <lineage>
        <taxon>Bacteria</taxon>
        <taxon>Pseudomonadati</taxon>
        <taxon>Pseudomonadota</taxon>
        <taxon>Alphaproteobacteria</taxon>
        <taxon>Hyphomicrobiales</taxon>
        <taxon>Nitrobacteraceae</taxon>
        <taxon>Bradyrhizobium</taxon>
    </lineage>
</organism>
<evidence type="ECO:0000259" key="2">
    <source>
        <dbReference type="Pfam" id="PF04862"/>
    </source>
</evidence>
<keyword evidence="1" id="KW-1133">Transmembrane helix</keyword>
<name>A0ABR7UG02_9BRAD</name>
<evidence type="ECO:0000313" key="5">
    <source>
        <dbReference type="Proteomes" id="UP000639516"/>
    </source>
</evidence>
<evidence type="ECO:0000256" key="1">
    <source>
        <dbReference type="SAM" id="Phobius"/>
    </source>
</evidence>
<keyword evidence="1" id="KW-0472">Membrane</keyword>
<dbReference type="EMBL" id="JAATTO010000050">
    <property type="protein sequence ID" value="MBC9982409.1"/>
    <property type="molecule type" value="Genomic_DNA"/>
</dbReference>
<keyword evidence="1" id="KW-0812">Transmembrane</keyword>
<feature type="domain" description="DUF642" evidence="2">
    <location>
        <begin position="55"/>
        <end position="184"/>
    </location>
</feature>